<dbReference type="GO" id="GO:1990837">
    <property type="term" value="F:sequence-specific double-stranded DNA binding"/>
    <property type="evidence" value="ECO:0007669"/>
    <property type="project" value="TreeGrafter"/>
</dbReference>
<feature type="compositionally biased region" description="Low complexity" evidence="3">
    <location>
        <begin position="336"/>
        <end position="348"/>
    </location>
</feature>
<keyword evidence="1 2" id="KW-0371">Homeobox</keyword>
<keyword evidence="1 2" id="KW-0539">Nucleus</keyword>
<feature type="compositionally biased region" description="Polar residues" evidence="3">
    <location>
        <begin position="200"/>
        <end position="209"/>
    </location>
</feature>
<dbReference type="AlphaFoldDB" id="A0AAD2GSR1"/>
<dbReference type="GO" id="GO:0000981">
    <property type="term" value="F:DNA-binding transcription factor activity, RNA polymerase II-specific"/>
    <property type="evidence" value="ECO:0007669"/>
    <property type="project" value="TreeGrafter"/>
</dbReference>
<comment type="subcellular location">
    <subcellularLocation>
        <location evidence="1 2">Nucleus</location>
    </subcellularLocation>
</comment>
<sequence>MSKSRSVTPTPHNIYIRPTNSSPSSPGPSRISLDDPSNTAVVTSPASPPHASRSPIEDRPGAADVAAHFHSRVPSDEPRARRPSPDNSTRMAKRMRRHSPERPSRSRSSDSQGETAADADSPETTTSQEPVAPTKKKRTRTLTTPHQSAVLHALLAQSRFPTTAVREEVGRSIGLSARKVQIWFQNQRQKARRPGAQPEATPQGSNSQQFSPFPNPSAPYASSSSHVLPADTRPSSSGFGSYSSEMPPQLAGPGIPGRSTSAVSRGRPILRIPSVPHHRDLPPAPFTSRSLPSLEPGSPEGSFSIRHDPSRILPPLSEMTRGRPIPPLSMSMFARSAPTTPSNATFPTSPSPSPTFAYYGHRPYSSSLGLPPPFTLQPAPQWDSSSSHAHSSLSRGSVSARDSSSSPPSSFAFESESEMIREDTPRDETPRTETSRAYHTGRYDPVRAMFVPYSPTSGNSPGPSSGAPPA</sequence>
<feature type="compositionally biased region" description="Low complexity" evidence="3">
    <location>
        <begin position="235"/>
        <end position="244"/>
    </location>
</feature>
<comment type="caution">
    <text evidence="5">The sequence shown here is derived from an EMBL/GenBank/DDBJ whole genome shotgun (WGS) entry which is preliminary data.</text>
</comment>
<dbReference type="SUPFAM" id="SSF46689">
    <property type="entry name" value="Homeodomain-like"/>
    <property type="match status" value="1"/>
</dbReference>
<dbReference type="PANTHER" id="PTHR46255">
    <property type="entry name" value="SHORT STATURE HOMEOBOX"/>
    <property type="match status" value="1"/>
</dbReference>
<evidence type="ECO:0000256" key="2">
    <source>
        <dbReference type="RuleBase" id="RU000682"/>
    </source>
</evidence>
<organism evidence="5 7">
    <name type="scientific">Mycena citricolor</name>
    <dbReference type="NCBI Taxonomy" id="2018698"/>
    <lineage>
        <taxon>Eukaryota</taxon>
        <taxon>Fungi</taxon>
        <taxon>Dikarya</taxon>
        <taxon>Basidiomycota</taxon>
        <taxon>Agaricomycotina</taxon>
        <taxon>Agaricomycetes</taxon>
        <taxon>Agaricomycetidae</taxon>
        <taxon>Agaricales</taxon>
        <taxon>Marasmiineae</taxon>
        <taxon>Mycenaceae</taxon>
        <taxon>Mycena</taxon>
    </lineage>
</organism>
<dbReference type="InterPro" id="IPR052631">
    <property type="entry name" value="Paired_homeobox_Bicoid"/>
</dbReference>
<feature type="compositionally biased region" description="Polar residues" evidence="3">
    <location>
        <begin position="1"/>
        <end position="11"/>
    </location>
</feature>
<feature type="region of interest" description="Disordered" evidence="3">
    <location>
        <begin position="186"/>
        <end position="351"/>
    </location>
</feature>
<evidence type="ECO:0000313" key="7">
    <source>
        <dbReference type="Proteomes" id="UP001295794"/>
    </source>
</evidence>
<dbReference type="Gene3D" id="1.10.10.60">
    <property type="entry name" value="Homeodomain-like"/>
    <property type="match status" value="1"/>
</dbReference>
<feature type="DNA-binding region" description="Homeobox" evidence="1">
    <location>
        <begin position="136"/>
        <end position="195"/>
    </location>
</feature>
<dbReference type="Pfam" id="PF00046">
    <property type="entry name" value="Homeodomain"/>
    <property type="match status" value="1"/>
</dbReference>
<evidence type="ECO:0000313" key="6">
    <source>
        <dbReference type="EMBL" id="CAK5278210.1"/>
    </source>
</evidence>
<dbReference type="CDD" id="cd00086">
    <property type="entry name" value="homeodomain"/>
    <property type="match status" value="1"/>
</dbReference>
<proteinExistence type="predicted"/>
<evidence type="ECO:0000259" key="4">
    <source>
        <dbReference type="PROSITE" id="PS50071"/>
    </source>
</evidence>
<feature type="compositionally biased region" description="Basic and acidic residues" evidence="3">
    <location>
        <begin position="98"/>
        <end position="108"/>
    </location>
</feature>
<dbReference type="PANTHER" id="PTHR46255:SF3">
    <property type="entry name" value="HOMEOBOX DOMAIN-CONTAINING PROTEIN"/>
    <property type="match status" value="1"/>
</dbReference>
<feature type="region of interest" description="Disordered" evidence="3">
    <location>
        <begin position="1"/>
        <end position="145"/>
    </location>
</feature>
<dbReference type="InterPro" id="IPR001356">
    <property type="entry name" value="HD"/>
</dbReference>
<dbReference type="Proteomes" id="UP001295794">
    <property type="component" value="Unassembled WGS sequence"/>
</dbReference>
<evidence type="ECO:0000256" key="3">
    <source>
        <dbReference type="SAM" id="MobiDB-lite"/>
    </source>
</evidence>
<dbReference type="EMBL" id="CAVNYO010000421">
    <property type="protein sequence ID" value="CAK5278210.1"/>
    <property type="molecule type" value="Genomic_DNA"/>
</dbReference>
<feature type="compositionally biased region" description="Low complexity" evidence="3">
    <location>
        <begin position="452"/>
        <end position="470"/>
    </location>
</feature>
<evidence type="ECO:0000256" key="1">
    <source>
        <dbReference type="PROSITE-ProRule" id="PRU00108"/>
    </source>
</evidence>
<evidence type="ECO:0000313" key="5">
    <source>
        <dbReference type="EMBL" id="CAK5263309.1"/>
    </source>
</evidence>
<keyword evidence="7" id="KW-1185">Reference proteome</keyword>
<reference evidence="5" key="1">
    <citation type="submission" date="2023-11" db="EMBL/GenBank/DDBJ databases">
        <authorList>
            <person name="De Vega J J."/>
            <person name="De Vega J J."/>
        </authorList>
    </citation>
    <scope>NUCLEOTIDE SEQUENCE</scope>
</reference>
<accession>A0AAD2GSR1</accession>
<keyword evidence="1 2" id="KW-0238">DNA-binding</keyword>
<feature type="compositionally biased region" description="Basic and acidic residues" evidence="3">
    <location>
        <begin position="418"/>
        <end position="445"/>
    </location>
</feature>
<dbReference type="EMBL" id="CAVNYO010000038">
    <property type="protein sequence ID" value="CAK5263309.1"/>
    <property type="molecule type" value="Genomic_DNA"/>
</dbReference>
<protein>
    <recommendedName>
        <fullName evidence="4">Homeobox domain-containing protein</fullName>
    </recommendedName>
</protein>
<name>A0AAD2GSR1_9AGAR</name>
<dbReference type="GO" id="GO:0005634">
    <property type="term" value="C:nucleus"/>
    <property type="evidence" value="ECO:0007669"/>
    <property type="project" value="UniProtKB-SubCell"/>
</dbReference>
<feature type="compositionally biased region" description="Low complexity" evidence="3">
    <location>
        <begin position="383"/>
        <end position="414"/>
    </location>
</feature>
<dbReference type="InterPro" id="IPR009057">
    <property type="entry name" value="Homeodomain-like_sf"/>
</dbReference>
<feature type="domain" description="Homeobox" evidence="4">
    <location>
        <begin position="134"/>
        <end position="194"/>
    </location>
</feature>
<feature type="region of interest" description="Disordered" evidence="3">
    <location>
        <begin position="370"/>
        <end position="470"/>
    </location>
</feature>
<dbReference type="PROSITE" id="PS50071">
    <property type="entry name" value="HOMEOBOX_2"/>
    <property type="match status" value="1"/>
</dbReference>
<dbReference type="SMART" id="SM00389">
    <property type="entry name" value="HOX"/>
    <property type="match status" value="1"/>
</dbReference>
<feature type="compositionally biased region" description="Basic and acidic residues" evidence="3">
    <location>
        <begin position="73"/>
        <end position="84"/>
    </location>
</feature>
<gene>
    <name evidence="5" type="ORF">MYCIT1_LOCUS2705</name>
    <name evidence="6" type="ORF">MYCIT1_LOCUS27499</name>
</gene>